<name>A0A7R9HBS1_TIMCR</name>
<protein>
    <submittedName>
        <fullName evidence="1">Uncharacterized protein</fullName>
    </submittedName>
</protein>
<sequence>MFGYVIFTKEGESWLVVEFISTVSIEIPIMEDKLNNWLTQVKKIKSPSYSQTEKFATKFQHIEDKILRVICGDEQGVAVTSLHH</sequence>
<dbReference type="AlphaFoldDB" id="A0A7R9HBS1"/>
<evidence type="ECO:0000313" key="1">
    <source>
        <dbReference type="EMBL" id="CAD7415177.1"/>
    </source>
</evidence>
<accession>A0A7R9HBS1</accession>
<proteinExistence type="predicted"/>
<reference evidence="1" key="1">
    <citation type="submission" date="2020-11" db="EMBL/GenBank/DDBJ databases">
        <authorList>
            <person name="Tran Van P."/>
        </authorList>
    </citation>
    <scope>NUCLEOTIDE SEQUENCE</scope>
</reference>
<dbReference type="EMBL" id="OC325601">
    <property type="protein sequence ID" value="CAD7415177.1"/>
    <property type="molecule type" value="Genomic_DNA"/>
</dbReference>
<gene>
    <name evidence="1" type="ORF">TCEB3V08_LOCUS12340</name>
</gene>
<organism evidence="1">
    <name type="scientific">Timema cristinae</name>
    <name type="common">Walking stick</name>
    <dbReference type="NCBI Taxonomy" id="61476"/>
    <lineage>
        <taxon>Eukaryota</taxon>
        <taxon>Metazoa</taxon>
        <taxon>Ecdysozoa</taxon>
        <taxon>Arthropoda</taxon>
        <taxon>Hexapoda</taxon>
        <taxon>Insecta</taxon>
        <taxon>Pterygota</taxon>
        <taxon>Neoptera</taxon>
        <taxon>Polyneoptera</taxon>
        <taxon>Phasmatodea</taxon>
        <taxon>Timematodea</taxon>
        <taxon>Timematoidea</taxon>
        <taxon>Timematidae</taxon>
        <taxon>Timema</taxon>
    </lineage>
</organism>